<evidence type="ECO:0000256" key="2">
    <source>
        <dbReference type="ARBA" id="ARBA00022553"/>
    </source>
</evidence>
<dbReference type="SMART" id="SM00219">
    <property type="entry name" value="TyrKc"/>
    <property type="match status" value="1"/>
</dbReference>
<dbReference type="Pfam" id="PF07714">
    <property type="entry name" value="PK_Tyr_Ser-Thr"/>
    <property type="match status" value="1"/>
</dbReference>
<dbReference type="Gene3D" id="2.30.30.40">
    <property type="entry name" value="SH3 Domains"/>
    <property type="match status" value="1"/>
</dbReference>
<evidence type="ECO:0000256" key="11">
    <source>
        <dbReference type="PIRSR" id="PIRSR000615-2"/>
    </source>
</evidence>
<sequence>MFKLISKMGCISAKPIKHPKKPLPTIPNNSNANNEQQQNGVDFNQQQQIDDKQQQQQNPYLKASSNRTNSISMKMNSNNNNSICESNNNNDNNNRPLPITIIGGSGKLSGNKKSIFSISPSSSLPSTTVTTTTTTTTISTASNLPLSSSSSVQPNSRKESLALQPFNRTLPIPMNNINENTSISSYNNNNNNNSHLLQQQQHQQQQSNSNNPKIVIALYAYESRDDGELSFEKNEKLVILDDTEPDWWLAYKLTQPDRKGYIPMNFVVSNVIETEEWFFSKISRREAERLLLFGEFPRGTFLIRNSEQDPGCFSLSVRDFDAMKLDHVKHYKIQTKPNGDFFITSRRSFVKLQDLVEHYSTASNGLCYRLTKPCPKLARAVVGPSVRTDEIDRRDLRLIRELGSGNFGKVFYGLYRGQTQVAIKTLKPGSMSVSAFLQEAAIMRRYRHEKLVPLYGVCSTGRSQPLLIVTEFMSKGSLLNYLRDHPESSTLTIIDLIDMSSQIASGMAYLEKVKLVHRDLAARNCLVGENRVVKVADFGLARIIEEDYYIAQVGAKFPIKWTAPEAASKGKFTSKSDVWSFGILLYELVTKGQVPYPGMSNRDVLEQVDRGYRMPKPKNADCPNSLYQIMLQCWEKDPEKRPTFEYLYSYFDDFFVATEPRYRDADDFSQQQYETHKILSSTQQQQQQQPPLSPKQTTNPILNNRTVIDCSKNE</sequence>
<feature type="binding site" evidence="12">
    <location>
        <position position="524"/>
    </location>
    <ligand>
        <name>Mg(2+)</name>
        <dbReference type="ChEBI" id="CHEBI:18420"/>
    </ligand>
</feature>
<feature type="domain" description="Protein kinase" evidence="20">
    <location>
        <begin position="396"/>
        <end position="655"/>
    </location>
</feature>
<evidence type="ECO:0000256" key="7">
    <source>
        <dbReference type="ARBA" id="ARBA00022999"/>
    </source>
</evidence>
<feature type="compositionally biased region" description="Low complexity" evidence="17">
    <location>
        <begin position="679"/>
        <end position="698"/>
    </location>
</feature>
<keyword evidence="8 16" id="KW-0829">Tyrosine-protein kinase</keyword>
<evidence type="ECO:0000313" key="21">
    <source>
        <dbReference type="Proteomes" id="UP000515146"/>
    </source>
</evidence>
<name>A0A6P6XY63_DERPT</name>
<dbReference type="InParanoid" id="A0A6P6XY63"/>
<evidence type="ECO:0000259" key="20">
    <source>
        <dbReference type="PROSITE" id="PS50011"/>
    </source>
</evidence>
<dbReference type="GO" id="GO:0005524">
    <property type="term" value="F:ATP binding"/>
    <property type="evidence" value="ECO:0007669"/>
    <property type="project" value="UniProtKB-UniRule"/>
</dbReference>
<feature type="compositionally biased region" description="Low complexity" evidence="17">
    <location>
        <begin position="140"/>
        <end position="155"/>
    </location>
</feature>
<evidence type="ECO:0000259" key="18">
    <source>
        <dbReference type="PROSITE" id="PS50001"/>
    </source>
</evidence>
<dbReference type="PROSITE" id="PS50002">
    <property type="entry name" value="SH3"/>
    <property type="match status" value="1"/>
</dbReference>
<feature type="active site" description="Proton acceptor" evidence="10">
    <location>
        <position position="519"/>
    </location>
</feature>
<feature type="compositionally biased region" description="Low complexity" evidence="17">
    <location>
        <begin position="175"/>
        <end position="209"/>
    </location>
</feature>
<dbReference type="PRINTS" id="PR00109">
    <property type="entry name" value="TYRKINASE"/>
</dbReference>
<proteinExistence type="inferred from homology"/>
<organism evidence="21 22">
    <name type="scientific">Dermatophagoides pteronyssinus</name>
    <name type="common">European house dust mite</name>
    <dbReference type="NCBI Taxonomy" id="6956"/>
    <lineage>
        <taxon>Eukaryota</taxon>
        <taxon>Metazoa</taxon>
        <taxon>Ecdysozoa</taxon>
        <taxon>Arthropoda</taxon>
        <taxon>Chelicerata</taxon>
        <taxon>Arachnida</taxon>
        <taxon>Acari</taxon>
        <taxon>Acariformes</taxon>
        <taxon>Sarcoptiformes</taxon>
        <taxon>Astigmata</taxon>
        <taxon>Psoroptidia</taxon>
        <taxon>Analgoidea</taxon>
        <taxon>Pyroglyphidae</taxon>
        <taxon>Dermatophagoidinae</taxon>
        <taxon>Dermatophagoides</taxon>
    </lineage>
</organism>
<comment type="similarity">
    <text evidence="16">Belongs to the protein kinase superfamily. Tyr protein kinase family.</text>
</comment>
<dbReference type="FunCoup" id="A0A6P6XY63">
    <property type="interactions" value="146"/>
</dbReference>
<evidence type="ECO:0000256" key="12">
    <source>
        <dbReference type="PIRSR" id="PIRSR000615-3"/>
    </source>
</evidence>
<dbReference type="GO" id="GO:0007435">
    <property type="term" value="P:salivary gland morphogenesis"/>
    <property type="evidence" value="ECO:0007669"/>
    <property type="project" value="UniProtKB-ARBA"/>
</dbReference>
<dbReference type="InterPro" id="IPR050198">
    <property type="entry name" value="Non-receptor_tyrosine_kinases"/>
</dbReference>
<feature type="binding site" evidence="11">
    <location>
        <position position="523"/>
    </location>
    <ligand>
        <name>ATP</name>
        <dbReference type="ChEBI" id="CHEBI:30616"/>
    </ligand>
</feature>
<feature type="region of interest" description="Disordered" evidence="17">
    <location>
        <begin position="165"/>
        <end position="209"/>
    </location>
</feature>
<dbReference type="PRINTS" id="PR00452">
    <property type="entry name" value="SH3DOMAIN"/>
</dbReference>
<evidence type="ECO:0000259" key="19">
    <source>
        <dbReference type="PROSITE" id="PS50002"/>
    </source>
</evidence>
<evidence type="ECO:0000256" key="5">
    <source>
        <dbReference type="ARBA" id="ARBA00022777"/>
    </source>
</evidence>
<reference evidence="22" key="1">
    <citation type="submission" date="2025-08" db="UniProtKB">
        <authorList>
            <consortium name="RefSeq"/>
        </authorList>
    </citation>
    <scope>IDENTIFICATION</scope>
    <source>
        <strain evidence="22">Airmid</strain>
    </source>
</reference>
<accession>A0A6P6XY63</accession>
<dbReference type="SUPFAM" id="SSF50044">
    <property type="entry name" value="SH3-domain"/>
    <property type="match status" value="1"/>
</dbReference>
<evidence type="ECO:0000313" key="22">
    <source>
        <dbReference type="RefSeq" id="XP_027198252.1"/>
    </source>
</evidence>
<dbReference type="CDD" id="cd11845">
    <property type="entry name" value="SH3_Src_like"/>
    <property type="match status" value="1"/>
</dbReference>
<keyword evidence="1 14" id="KW-0728">SH3 domain</keyword>
<dbReference type="Proteomes" id="UP000515146">
    <property type="component" value="Unplaced"/>
</dbReference>
<dbReference type="InterPro" id="IPR020635">
    <property type="entry name" value="Tyr_kinase_cat_dom"/>
</dbReference>
<dbReference type="InterPro" id="IPR001245">
    <property type="entry name" value="Ser-Thr/Tyr_kinase_cat_dom"/>
</dbReference>
<keyword evidence="6 11" id="KW-0067">ATP-binding</keyword>
<evidence type="ECO:0000256" key="14">
    <source>
        <dbReference type="PROSITE-ProRule" id="PRU00192"/>
    </source>
</evidence>
<evidence type="ECO:0000256" key="15">
    <source>
        <dbReference type="PROSITE-ProRule" id="PRU10141"/>
    </source>
</evidence>
<feature type="domain" description="SH2" evidence="18">
    <location>
        <begin position="277"/>
        <end position="374"/>
    </location>
</feature>
<keyword evidence="4 11" id="KW-0547">Nucleotide-binding</keyword>
<dbReference type="InterPro" id="IPR000980">
    <property type="entry name" value="SH2"/>
</dbReference>
<dbReference type="Gene3D" id="3.30.505.10">
    <property type="entry name" value="SH2 domain"/>
    <property type="match status" value="1"/>
</dbReference>
<dbReference type="InterPro" id="IPR008266">
    <property type="entry name" value="Tyr_kinase_AS"/>
</dbReference>
<evidence type="ECO:0000256" key="9">
    <source>
        <dbReference type="ARBA" id="ARBA00051245"/>
    </source>
</evidence>
<feature type="compositionally biased region" description="Low complexity" evidence="17">
    <location>
        <begin position="69"/>
        <end position="94"/>
    </location>
</feature>
<dbReference type="InterPro" id="IPR000719">
    <property type="entry name" value="Prot_kinase_dom"/>
</dbReference>
<evidence type="ECO:0000256" key="8">
    <source>
        <dbReference type="ARBA" id="ARBA00023137"/>
    </source>
</evidence>
<dbReference type="InterPro" id="IPR036028">
    <property type="entry name" value="SH3-like_dom_sf"/>
</dbReference>
<dbReference type="GO" id="GO:0002009">
    <property type="term" value="P:morphogenesis of an epithelium"/>
    <property type="evidence" value="ECO:0007669"/>
    <property type="project" value="UniProtKB-ARBA"/>
</dbReference>
<feature type="compositionally biased region" description="Low complexity" evidence="17">
    <location>
        <begin position="28"/>
        <end position="48"/>
    </location>
</feature>
<dbReference type="KEGG" id="dpte:113792551"/>
<evidence type="ECO:0000256" key="16">
    <source>
        <dbReference type="RuleBase" id="RU362096"/>
    </source>
</evidence>
<dbReference type="EC" id="2.7.10.2" evidence="16"/>
<comment type="catalytic activity">
    <reaction evidence="9 16">
        <text>L-tyrosyl-[protein] + ATP = O-phospho-L-tyrosyl-[protein] + ADP + H(+)</text>
        <dbReference type="Rhea" id="RHEA:10596"/>
        <dbReference type="Rhea" id="RHEA-COMP:10136"/>
        <dbReference type="Rhea" id="RHEA-COMP:20101"/>
        <dbReference type="ChEBI" id="CHEBI:15378"/>
        <dbReference type="ChEBI" id="CHEBI:30616"/>
        <dbReference type="ChEBI" id="CHEBI:46858"/>
        <dbReference type="ChEBI" id="CHEBI:61978"/>
        <dbReference type="ChEBI" id="CHEBI:456216"/>
        <dbReference type="EC" id="2.7.10.2"/>
    </reaction>
</comment>
<feature type="region of interest" description="Disordered" evidence="17">
    <location>
        <begin position="140"/>
        <end position="159"/>
    </location>
</feature>
<dbReference type="PRINTS" id="PR00401">
    <property type="entry name" value="SH2DOMAIN"/>
</dbReference>
<evidence type="ECO:0000256" key="10">
    <source>
        <dbReference type="PIRSR" id="PIRSR000615-1"/>
    </source>
</evidence>
<dbReference type="SMART" id="SM00326">
    <property type="entry name" value="SH3"/>
    <property type="match status" value="1"/>
</dbReference>
<feature type="domain" description="SH3" evidence="19">
    <location>
        <begin position="210"/>
        <end position="272"/>
    </location>
</feature>
<dbReference type="InterPro" id="IPR036860">
    <property type="entry name" value="SH2_dom_sf"/>
</dbReference>
<evidence type="ECO:0000256" key="1">
    <source>
        <dbReference type="ARBA" id="ARBA00022443"/>
    </source>
</evidence>
<dbReference type="InterPro" id="IPR017441">
    <property type="entry name" value="Protein_kinase_ATP_BS"/>
</dbReference>
<dbReference type="AlphaFoldDB" id="A0A6P6XY63"/>
<keyword evidence="5 16" id="KW-0418">Kinase</keyword>
<dbReference type="PROSITE" id="PS50011">
    <property type="entry name" value="PROTEIN_KINASE_DOM"/>
    <property type="match status" value="1"/>
</dbReference>
<feature type="binding site" evidence="12">
    <location>
        <position position="537"/>
    </location>
    <ligand>
        <name>Mg(2+)</name>
        <dbReference type="ChEBI" id="CHEBI:18420"/>
    </ligand>
</feature>
<dbReference type="SMART" id="SM00252">
    <property type="entry name" value="SH2"/>
    <property type="match status" value="1"/>
</dbReference>
<dbReference type="RefSeq" id="XP_027198252.1">
    <property type="nucleotide sequence ID" value="XM_027342451.1"/>
</dbReference>
<protein>
    <recommendedName>
        <fullName evidence="16">Tyrosine-protein kinase</fullName>
        <ecNumber evidence="16">2.7.10.2</ecNumber>
    </recommendedName>
</protein>
<dbReference type="PROSITE" id="PS00107">
    <property type="entry name" value="PROTEIN_KINASE_ATP"/>
    <property type="match status" value="1"/>
</dbReference>
<dbReference type="OMA" id="QVEIGYR"/>
<evidence type="ECO:0000256" key="6">
    <source>
        <dbReference type="ARBA" id="ARBA00022840"/>
    </source>
</evidence>
<dbReference type="GO" id="GO:0004715">
    <property type="term" value="F:non-membrane spanning protein tyrosine kinase activity"/>
    <property type="evidence" value="ECO:0007669"/>
    <property type="project" value="UniProtKB-EC"/>
</dbReference>
<evidence type="ECO:0000256" key="4">
    <source>
        <dbReference type="ARBA" id="ARBA00022741"/>
    </source>
</evidence>
<feature type="region of interest" description="Disordered" evidence="17">
    <location>
        <begin position="13"/>
        <end position="98"/>
    </location>
</feature>
<dbReference type="Gene3D" id="1.10.510.10">
    <property type="entry name" value="Transferase(Phosphotransferase) domain 1"/>
    <property type="match status" value="1"/>
</dbReference>
<evidence type="ECO:0000256" key="17">
    <source>
        <dbReference type="SAM" id="MobiDB-lite"/>
    </source>
</evidence>
<dbReference type="CDD" id="cd09933">
    <property type="entry name" value="SH2_Src_family"/>
    <property type="match status" value="1"/>
</dbReference>
<feature type="region of interest" description="Disordered" evidence="17">
    <location>
        <begin position="676"/>
        <end position="705"/>
    </location>
</feature>
<dbReference type="GO" id="GO:0048468">
    <property type="term" value="P:cell development"/>
    <property type="evidence" value="ECO:0007669"/>
    <property type="project" value="UniProtKB-ARBA"/>
</dbReference>
<keyword evidence="2" id="KW-0597">Phosphoprotein</keyword>
<dbReference type="CDD" id="cd05034">
    <property type="entry name" value="PTKc_Src_like"/>
    <property type="match status" value="1"/>
</dbReference>
<dbReference type="PROSITE" id="PS00109">
    <property type="entry name" value="PROTEIN_KINASE_TYR"/>
    <property type="match status" value="1"/>
</dbReference>
<keyword evidence="7 13" id="KW-0727">SH2 domain</keyword>
<dbReference type="SUPFAM" id="SSF55550">
    <property type="entry name" value="SH2 domain"/>
    <property type="match status" value="1"/>
</dbReference>
<keyword evidence="12" id="KW-0460">Magnesium</keyword>
<dbReference type="Pfam" id="PF00017">
    <property type="entry name" value="SH2"/>
    <property type="match status" value="1"/>
</dbReference>
<gene>
    <name evidence="22" type="primary">LOC113792551</name>
</gene>
<dbReference type="InterPro" id="IPR001452">
    <property type="entry name" value="SH3_domain"/>
</dbReference>
<dbReference type="PROSITE" id="PS50001">
    <property type="entry name" value="SH2"/>
    <property type="match status" value="1"/>
</dbReference>
<keyword evidence="3 16" id="KW-0808">Transferase</keyword>
<dbReference type="SUPFAM" id="SSF56112">
    <property type="entry name" value="Protein kinase-like (PK-like)"/>
    <property type="match status" value="1"/>
</dbReference>
<dbReference type="GO" id="GO:0046872">
    <property type="term" value="F:metal ion binding"/>
    <property type="evidence" value="ECO:0007669"/>
    <property type="project" value="UniProtKB-KW"/>
</dbReference>
<feature type="binding site" evidence="15">
    <location>
        <position position="424"/>
    </location>
    <ligand>
        <name>ATP</name>
        <dbReference type="ChEBI" id="CHEBI:30616"/>
    </ligand>
</feature>
<keyword evidence="21" id="KW-1185">Reference proteome</keyword>
<dbReference type="OrthoDB" id="28230at2759"/>
<dbReference type="FunFam" id="3.30.200.20:FF:000053">
    <property type="entry name" value="Tyrosine-protein kinase"/>
    <property type="match status" value="1"/>
</dbReference>
<evidence type="ECO:0000256" key="3">
    <source>
        <dbReference type="ARBA" id="ARBA00022679"/>
    </source>
</evidence>
<dbReference type="GO" id="GO:0030036">
    <property type="term" value="P:actin cytoskeleton organization"/>
    <property type="evidence" value="ECO:0007669"/>
    <property type="project" value="UniProtKB-ARBA"/>
</dbReference>
<keyword evidence="12" id="KW-0479">Metal-binding</keyword>
<dbReference type="PANTHER" id="PTHR24418">
    <property type="entry name" value="TYROSINE-PROTEIN KINASE"/>
    <property type="match status" value="1"/>
</dbReference>
<dbReference type="FunFam" id="1.10.510.10:FF:000399">
    <property type="entry name" value="Tyrosine-protein kinase"/>
    <property type="match status" value="1"/>
</dbReference>
<dbReference type="Pfam" id="PF00018">
    <property type="entry name" value="SH3_1"/>
    <property type="match status" value="1"/>
</dbReference>
<evidence type="ECO:0000256" key="13">
    <source>
        <dbReference type="PROSITE-ProRule" id="PRU00191"/>
    </source>
</evidence>
<dbReference type="InterPro" id="IPR011009">
    <property type="entry name" value="Kinase-like_dom_sf"/>
</dbReference>